<sequence>MGDEAGLRRGLKRGFRSGDVPKAGEDGPVGNPGPCRRWIYKFHFSAF</sequence>
<comment type="caution">
    <text evidence="2">The sequence shown here is derived from an EMBL/GenBank/DDBJ whole genome shotgun (WGS) entry which is preliminary data.</text>
</comment>
<reference evidence="2 3" key="1">
    <citation type="submission" date="2016-01" db="EMBL/GenBank/DDBJ databases">
        <title>Draft Genome Sequences of Seven Thermophilic Sporeformers Isolated from Foods.</title>
        <authorList>
            <person name="Berendsen E.M."/>
            <person name="Wells-Bennik M.H."/>
            <person name="Krawcyk A.O."/>
            <person name="De Jong A."/>
            <person name="Holsappel S."/>
            <person name="Eijlander R.T."/>
            <person name="Kuipers O.P."/>
        </authorList>
    </citation>
    <scope>NUCLEOTIDE SEQUENCE [LARGE SCALE GENOMIC DNA]</scope>
    <source>
        <strain evidence="2 3">B4135</strain>
    </source>
</reference>
<dbReference type="AlphaFoldDB" id="A0A150MBT9"/>
<dbReference type="STRING" id="301148.B4135_1552"/>
<evidence type="ECO:0000256" key="1">
    <source>
        <dbReference type="SAM" id="MobiDB-lite"/>
    </source>
</evidence>
<feature type="region of interest" description="Disordered" evidence="1">
    <location>
        <begin position="1"/>
        <end position="34"/>
    </location>
</feature>
<name>A0A150MBT9_9BACI</name>
<proteinExistence type="predicted"/>
<gene>
    <name evidence="2" type="ORF">B4135_1552</name>
</gene>
<organism evidence="2 3">
    <name type="scientific">Caldibacillus debilis</name>
    <dbReference type="NCBI Taxonomy" id="301148"/>
    <lineage>
        <taxon>Bacteria</taxon>
        <taxon>Bacillati</taxon>
        <taxon>Bacillota</taxon>
        <taxon>Bacilli</taxon>
        <taxon>Bacillales</taxon>
        <taxon>Bacillaceae</taxon>
        <taxon>Caldibacillus</taxon>
    </lineage>
</organism>
<evidence type="ECO:0000313" key="2">
    <source>
        <dbReference type="EMBL" id="KYD21926.1"/>
    </source>
</evidence>
<accession>A0A150MBT9</accession>
<evidence type="ECO:0000313" key="3">
    <source>
        <dbReference type="Proteomes" id="UP000075683"/>
    </source>
</evidence>
<protein>
    <submittedName>
        <fullName evidence="2">Uncharacterized protein</fullName>
    </submittedName>
</protein>
<dbReference type="EMBL" id="LQYT01000016">
    <property type="protein sequence ID" value="KYD21926.1"/>
    <property type="molecule type" value="Genomic_DNA"/>
</dbReference>
<dbReference type="Proteomes" id="UP000075683">
    <property type="component" value="Unassembled WGS sequence"/>
</dbReference>